<dbReference type="InterPro" id="IPR036388">
    <property type="entry name" value="WH-like_DNA-bd_sf"/>
</dbReference>
<protein>
    <recommendedName>
        <fullName evidence="1">Stage 0 sporulation protein A homolog</fullName>
    </recommendedName>
</protein>
<dbReference type="KEGG" id="cace:CACET_c38670"/>
<dbReference type="OrthoDB" id="3190595at2"/>
<dbReference type="PATRIC" id="fig|84022.5.peg.1119"/>
<evidence type="ECO:0000313" key="7">
    <source>
        <dbReference type="Proteomes" id="UP000035704"/>
    </source>
</evidence>
<dbReference type="GO" id="GO:0000976">
    <property type="term" value="F:transcription cis-regulatory region binding"/>
    <property type="evidence" value="ECO:0007669"/>
    <property type="project" value="TreeGrafter"/>
</dbReference>
<accession>A0A0D8I7S9</accession>
<evidence type="ECO:0000256" key="4">
    <source>
        <dbReference type="ARBA" id="ARBA00023163"/>
    </source>
</evidence>
<dbReference type="GO" id="GO:0000156">
    <property type="term" value="F:phosphorelay response regulator activity"/>
    <property type="evidence" value="ECO:0007669"/>
    <property type="project" value="TreeGrafter"/>
</dbReference>
<organism evidence="6 7">
    <name type="scientific">Clostridium aceticum</name>
    <dbReference type="NCBI Taxonomy" id="84022"/>
    <lineage>
        <taxon>Bacteria</taxon>
        <taxon>Bacillati</taxon>
        <taxon>Bacillota</taxon>
        <taxon>Clostridia</taxon>
        <taxon>Eubacteriales</taxon>
        <taxon>Clostridiaceae</taxon>
        <taxon>Clostridium</taxon>
    </lineage>
</organism>
<dbReference type="InterPro" id="IPR011006">
    <property type="entry name" value="CheY-like_superfamily"/>
</dbReference>
<keyword evidence="2" id="KW-0805">Transcription regulation</keyword>
<dbReference type="Gene3D" id="3.40.50.2300">
    <property type="match status" value="1"/>
</dbReference>
<gene>
    <name evidence="6" type="ORF">CACET_c38670</name>
</gene>
<keyword evidence="3" id="KW-0238">DNA-binding</keyword>
<evidence type="ECO:0000313" key="6">
    <source>
        <dbReference type="EMBL" id="AKL97295.1"/>
    </source>
</evidence>
<reference evidence="6 7" key="1">
    <citation type="submission" date="2014-10" db="EMBL/GenBank/DDBJ databases">
        <title>Genome sequence of Clostridium aceticum DSM 1496.</title>
        <authorList>
            <person name="Poehlein A."/>
            <person name="Schiel-Bengelsdorf B."/>
            <person name="Gottschalk G."/>
            <person name="Duerre P."/>
            <person name="Daniel R."/>
        </authorList>
    </citation>
    <scope>NUCLEOTIDE SEQUENCE [LARGE SCALE GENOMIC DNA]</scope>
    <source>
        <strain evidence="6 7">DSM 1496</strain>
    </source>
</reference>
<dbReference type="SUPFAM" id="SSF46894">
    <property type="entry name" value="C-terminal effector domain of the bipartite response regulators"/>
    <property type="match status" value="1"/>
</dbReference>
<evidence type="ECO:0000256" key="3">
    <source>
        <dbReference type="ARBA" id="ARBA00023125"/>
    </source>
</evidence>
<dbReference type="InterPro" id="IPR016032">
    <property type="entry name" value="Sig_transdc_resp-reg_C-effctor"/>
</dbReference>
<keyword evidence="7" id="KW-1185">Reference proteome</keyword>
<dbReference type="GO" id="GO:0032993">
    <property type="term" value="C:protein-DNA complex"/>
    <property type="evidence" value="ECO:0007669"/>
    <property type="project" value="TreeGrafter"/>
</dbReference>
<dbReference type="GO" id="GO:0006355">
    <property type="term" value="P:regulation of DNA-templated transcription"/>
    <property type="evidence" value="ECO:0007669"/>
    <property type="project" value="InterPro"/>
</dbReference>
<sequence>MLKAIIVDDEILAVKLIENLLREKEEVEIVGVCNDAKDVIKMVERLNPHIVFLDIEMPGDNGITVAEEITKTDENIEIIFVTAYEGYAIEAFRVHAANYLLKPINKQHLYQTINRIMKRKNIHKNIPKDNTLLKAQMMGNFILYNKLGEPIKWRTKKVKELCVLLLHYRKPIHRTQIIENLWPEYSLEKSTTILHTTVYQLRKELKSCGYSEPILYSNECYSLNISIHIDESMFPLELDYAIDSEELLSLIDKAIKGYLGDEDYIWTIGYGEKIKEKTKQIFDKYVIYHIDSDKRPNQWRSILEKLIEFDSFDEMYYRELIKYYIETQNISKANLIYKRLETLLWNELKTKPSEETEKVLKQMK</sequence>
<dbReference type="Pfam" id="PF00072">
    <property type="entry name" value="Response_reg"/>
    <property type="match status" value="1"/>
</dbReference>
<dbReference type="SMART" id="SM00448">
    <property type="entry name" value="REC"/>
    <property type="match status" value="1"/>
</dbReference>
<evidence type="ECO:0000256" key="1">
    <source>
        <dbReference type="ARBA" id="ARBA00018672"/>
    </source>
</evidence>
<dbReference type="Gene3D" id="1.10.10.10">
    <property type="entry name" value="Winged helix-like DNA-binding domain superfamily/Winged helix DNA-binding domain"/>
    <property type="match status" value="1"/>
</dbReference>
<dbReference type="Proteomes" id="UP000035704">
    <property type="component" value="Chromosome"/>
</dbReference>
<dbReference type="STRING" id="84022.CACET_c38670"/>
<dbReference type="PROSITE" id="PS50110">
    <property type="entry name" value="RESPONSE_REGULATORY"/>
    <property type="match status" value="1"/>
</dbReference>
<comment type="function">
    <text evidence="5">May play the central regulatory role in sporulation. It may be an element of the effector pathway responsible for the activation of sporulation genes in response to nutritional stress. Spo0A may act in concert with spo0H (a sigma factor) to control the expression of some genes that are critical to the sporulation process.</text>
</comment>
<dbReference type="RefSeq" id="WP_044825619.1">
    <property type="nucleotide sequence ID" value="NZ_CP009687.1"/>
</dbReference>
<dbReference type="PANTHER" id="PTHR48111">
    <property type="entry name" value="REGULATOR OF RPOS"/>
    <property type="match status" value="1"/>
</dbReference>
<dbReference type="EMBL" id="CP009687">
    <property type="protein sequence ID" value="AKL97295.1"/>
    <property type="molecule type" value="Genomic_DNA"/>
</dbReference>
<evidence type="ECO:0000256" key="5">
    <source>
        <dbReference type="ARBA" id="ARBA00024867"/>
    </source>
</evidence>
<proteinExistence type="predicted"/>
<dbReference type="SUPFAM" id="SSF52172">
    <property type="entry name" value="CheY-like"/>
    <property type="match status" value="1"/>
</dbReference>
<dbReference type="AlphaFoldDB" id="A0A0D8I7S9"/>
<dbReference type="PANTHER" id="PTHR48111:SF69">
    <property type="entry name" value="RESPONSE REGULATOR RECEIVER"/>
    <property type="match status" value="1"/>
</dbReference>
<evidence type="ECO:0000256" key="2">
    <source>
        <dbReference type="ARBA" id="ARBA00023015"/>
    </source>
</evidence>
<dbReference type="Gene3D" id="1.25.40.10">
    <property type="entry name" value="Tetratricopeptide repeat domain"/>
    <property type="match status" value="1"/>
</dbReference>
<dbReference type="Pfam" id="PF00486">
    <property type="entry name" value="Trans_reg_C"/>
    <property type="match status" value="1"/>
</dbReference>
<dbReference type="GO" id="GO:0005829">
    <property type="term" value="C:cytosol"/>
    <property type="evidence" value="ECO:0007669"/>
    <property type="project" value="TreeGrafter"/>
</dbReference>
<dbReference type="InterPro" id="IPR001789">
    <property type="entry name" value="Sig_transdc_resp-reg_receiver"/>
</dbReference>
<keyword evidence="4" id="KW-0804">Transcription</keyword>
<name>A0A0D8I7S9_9CLOT</name>
<dbReference type="InterPro" id="IPR011990">
    <property type="entry name" value="TPR-like_helical_dom_sf"/>
</dbReference>
<dbReference type="InterPro" id="IPR001867">
    <property type="entry name" value="OmpR/PhoB-type_DNA-bd"/>
</dbReference>
<dbReference type="InterPro" id="IPR039420">
    <property type="entry name" value="WalR-like"/>
</dbReference>